<dbReference type="PATRIC" id="fig|29422.6.peg.1202"/>
<name>A0A0W0SNW9_9GAMM</name>
<protein>
    <submittedName>
        <fullName evidence="1">Symporter</fullName>
    </submittedName>
</protein>
<evidence type="ECO:0000313" key="2">
    <source>
        <dbReference type="Proteomes" id="UP000054742"/>
    </source>
</evidence>
<dbReference type="RefSeq" id="WP_065235427.1">
    <property type="nucleotide sequence ID" value="NZ_CAAAHU010000006.1"/>
</dbReference>
<reference evidence="1 2" key="1">
    <citation type="submission" date="2015-11" db="EMBL/GenBank/DDBJ databases">
        <title>Genomic analysis of 38 Legionella species identifies large and diverse effector repertoires.</title>
        <authorList>
            <person name="Burstein D."/>
            <person name="Amaro F."/>
            <person name="Zusman T."/>
            <person name="Lifshitz Z."/>
            <person name="Cohen O."/>
            <person name="Gilbert J.A."/>
            <person name="Pupko T."/>
            <person name="Shuman H.A."/>
            <person name="Segal G."/>
        </authorList>
    </citation>
    <scope>NUCLEOTIDE SEQUENCE [LARGE SCALE GENOMIC DNA]</scope>
    <source>
        <strain evidence="1 2">ATCC 43878</strain>
    </source>
</reference>
<dbReference type="Proteomes" id="UP000054742">
    <property type="component" value="Unassembled WGS sequence"/>
</dbReference>
<dbReference type="EMBL" id="LNXV01000008">
    <property type="protein sequence ID" value="KTC84929.1"/>
    <property type="molecule type" value="Genomic_DNA"/>
</dbReference>
<comment type="caution">
    <text evidence="1">The sequence shown here is derived from an EMBL/GenBank/DDBJ whole genome shotgun (WGS) entry which is preliminary data.</text>
</comment>
<gene>
    <name evidence="1" type="primary">dhlC</name>
    <name evidence="1" type="ORF">Lbru_1144</name>
</gene>
<evidence type="ECO:0000313" key="1">
    <source>
        <dbReference type="EMBL" id="KTC84929.1"/>
    </source>
</evidence>
<dbReference type="AlphaFoldDB" id="A0A0W0SNW9"/>
<proteinExistence type="predicted"/>
<keyword evidence="2" id="KW-1185">Reference proteome</keyword>
<accession>A0A0W0SNW9</accession>
<organism evidence="1 2">
    <name type="scientific">Legionella brunensis</name>
    <dbReference type="NCBI Taxonomy" id="29422"/>
    <lineage>
        <taxon>Bacteria</taxon>
        <taxon>Pseudomonadati</taxon>
        <taxon>Pseudomonadota</taxon>
        <taxon>Gammaproteobacteria</taxon>
        <taxon>Legionellales</taxon>
        <taxon>Legionellaceae</taxon>
        <taxon>Legionella</taxon>
    </lineage>
</organism>
<sequence length="486" mass="54639">MSIEAQAKEFLARVEQYISTNSNPDLIKQILVELNLHNMTTNNKEFKDFLLKISKDEIDLKRLIHYVKLSILNNQPLCTLLAFIQENNLVSDVELADASRTLQLQINMLCLFEAVVITMANGQYFAQDVYDHLLKRSPTSYPGNPFADFFFGAPLKASLFERLKMISIKPGILNILFHKSTGENEETKADVDAFIIRKQLSGWNADIEPANADLSYATVSGMGLNILEAAWEDSTGHAKESGGVDNAKSGIGLINIMEEKKYASHFSLLSHMLPEGVALSDEAAYGLLPDLKINGAKKKVLQFDIDAEWRDIYNSWNLFFVISNINTVFMPIKLLLPSILSATPENYKEVRLLSLFLMGSLFLHEDVKNKPFFASDYSFKKATIILEKWGEINKRHASQRMQKVCPDSPANVDDLYEHIFGNYPNINFFLHLLSFAYNPQQHNLTKNYTMQSSQQKSPLFFAATAPAATTTSTKGKGLADNAPTLQ</sequence>